<keyword evidence="6" id="KW-1015">Disulfide bond</keyword>
<keyword evidence="5" id="KW-0378">Hydrolase</keyword>
<keyword evidence="10" id="KW-1185">Reference proteome</keyword>
<dbReference type="PANTHER" id="PTHR33146:SF26">
    <property type="entry name" value="ENDONUCLEASE 4"/>
    <property type="match status" value="1"/>
</dbReference>
<keyword evidence="8" id="KW-0732">Signal</keyword>
<dbReference type="GO" id="GO:0004519">
    <property type="term" value="F:endonuclease activity"/>
    <property type="evidence" value="ECO:0007669"/>
    <property type="project" value="UniProtKB-KW"/>
</dbReference>
<dbReference type="Gene3D" id="1.10.575.10">
    <property type="entry name" value="P1 Nuclease"/>
    <property type="match status" value="1"/>
</dbReference>
<comment type="caution">
    <text evidence="9">The sequence shown here is derived from an EMBL/GenBank/DDBJ whole genome shotgun (WGS) entry which is preliminary data.</text>
</comment>
<keyword evidence="3" id="KW-0479">Metal-binding</keyword>
<keyword evidence="4" id="KW-0255">Endonuclease</keyword>
<proteinExistence type="inferred from homology"/>
<evidence type="ECO:0000256" key="3">
    <source>
        <dbReference type="ARBA" id="ARBA00022723"/>
    </source>
</evidence>
<dbReference type="GO" id="GO:0016788">
    <property type="term" value="F:hydrolase activity, acting on ester bonds"/>
    <property type="evidence" value="ECO:0007669"/>
    <property type="project" value="InterPro"/>
</dbReference>
<evidence type="ECO:0000256" key="7">
    <source>
        <dbReference type="ARBA" id="ARBA00023180"/>
    </source>
</evidence>
<keyword evidence="2" id="KW-0540">Nuclease</keyword>
<feature type="signal peptide" evidence="8">
    <location>
        <begin position="1"/>
        <end position="20"/>
    </location>
</feature>
<protein>
    <recommendedName>
        <fullName evidence="11">Aspergillus nuclease S(1)</fullName>
    </recommendedName>
</protein>
<sequence>MRYFYLKGLLFLSQLLGVSAWGKDGHEIVANIAWNLLKHETQQRVQTLLFPNGFNVTEHVSPLSSVATWADKVRYTKYFAWTTPLHYVDVKDDLVDGGCHWTRGEQEFMRDIQSRKSGESIAVERRLESFSCNFDYERDCENDFCAVGAILDFWSQLETSNITDEDYGKSSLRGGKPSPIGQKYNVTTIQSMKFLVHIVGDLHQPLHVSRETDRGGNTINVEFPEEFISFRDERFEDVMHNGWNLHSVWDDAIIQKSIKINHDKSQYLMQESIEKELLTTDNVERWSSCHQDERKDCISEWAQESFRSALEYAYVDEDGYEIKDGSSLSQQYYQTRLNIVRHRLAAGGVRLAMILESLLG</sequence>
<dbReference type="SUPFAM" id="SSF48537">
    <property type="entry name" value="Phospholipase C/P1 nuclease"/>
    <property type="match status" value="1"/>
</dbReference>
<evidence type="ECO:0000256" key="5">
    <source>
        <dbReference type="ARBA" id="ARBA00022801"/>
    </source>
</evidence>
<feature type="chain" id="PRO_5041957071" description="Aspergillus nuclease S(1)" evidence="8">
    <location>
        <begin position="21"/>
        <end position="360"/>
    </location>
</feature>
<dbReference type="GO" id="GO:0003676">
    <property type="term" value="F:nucleic acid binding"/>
    <property type="evidence" value="ECO:0007669"/>
    <property type="project" value="InterPro"/>
</dbReference>
<keyword evidence="7" id="KW-0325">Glycoprotein</keyword>
<dbReference type="InterPro" id="IPR003154">
    <property type="entry name" value="S1/P1nuclease"/>
</dbReference>
<evidence type="ECO:0000256" key="4">
    <source>
        <dbReference type="ARBA" id="ARBA00022759"/>
    </source>
</evidence>
<reference evidence="9 10" key="1">
    <citation type="journal article" date="2021" name="Sci. Rep.">
        <title>The genome of the diatom Chaetoceros tenuissimus carries an ancient integrated fragment of an extant virus.</title>
        <authorList>
            <person name="Hongo Y."/>
            <person name="Kimura K."/>
            <person name="Takaki Y."/>
            <person name="Yoshida Y."/>
            <person name="Baba S."/>
            <person name="Kobayashi G."/>
            <person name="Nagasaki K."/>
            <person name="Hano T."/>
            <person name="Tomaru Y."/>
        </authorList>
    </citation>
    <scope>NUCLEOTIDE SEQUENCE [LARGE SCALE GENOMIC DNA]</scope>
    <source>
        <strain evidence="9 10">NIES-3715</strain>
    </source>
</reference>
<evidence type="ECO:0000256" key="2">
    <source>
        <dbReference type="ARBA" id="ARBA00022722"/>
    </source>
</evidence>
<organism evidence="9 10">
    <name type="scientific">Chaetoceros tenuissimus</name>
    <dbReference type="NCBI Taxonomy" id="426638"/>
    <lineage>
        <taxon>Eukaryota</taxon>
        <taxon>Sar</taxon>
        <taxon>Stramenopiles</taxon>
        <taxon>Ochrophyta</taxon>
        <taxon>Bacillariophyta</taxon>
        <taxon>Coscinodiscophyceae</taxon>
        <taxon>Chaetocerotophycidae</taxon>
        <taxon>Chaetocerotales</taxon>
        <taxon>Chaetocerotaceae</taxon>
        <taxon>Chaetoceros</taxon>
    </lineage>
</organism>
<dbReference type="Proteomes" id="UP001054902">
    <property type="component" value="Unassembled WGS sequence"/>
</dbReference>
<dbReference type="CDD" id="cd11010">
    <property type="entry name" value="S1-P1_nuclease"/>
    <property type="match status" value="1"/>
</dbReference>
<evidence type="ECO:0000313" key="9">
    <source>
        <dbReference type="EMBL" id="GFH46102.1"/>
    </source>
</evidence>
<comment type="similarity">
    <text evidence="1">Belongs to the nuclease type I family.</text>
</comment>
<evidence type="ECO:0000256" key="6">
    <source>
        <dbReference type="ARBA" id="ARBA00023157"/>
    </source>
</evidence>
<dbReference type="GO" id="GO:0006308">
    <property type="term" value="P:DNA catabolic process"/>
    <property type="evidence" value="ECO:0007669"/>
    <property type="project" value="InterPro"/>
</dbReference>
<dbReference type="InterPro" id="IPR008947">
    <property type="entry name" value="PLipase_C/P1_nuclease_dom_sf"/>
</dbReference>
<dbReference type="EMBL" id="BLLK01000022">
    <property type="protein sequence ID" value="GFH46102.1"/>
    <property type="molecule type" value="Genomic_DNA"/>
</dbReference>
<dbReference type="AlphaFoldDB" id="A0AAD3CHB9"/>
<dbReference type="GO" id="GO:0046872">
    <property type="term" value="F:metal ion binding"/>
    <property type="evidence" value="ECO:0007669"/>
    <property type="project" value="UniProtKB-KW"/>
</dbReference>
<evidence type="ECO:0000313" key="10">
    <source>
        <dbReference type="Proteomes" id="UP001054902"/>
    </source>
</evidence>
<gene>
    <name evidence="9" type="ORF">CTEN210_02576</name>
</gene>
<accession>A0AAD3CHB9</accession>
<dbReference type="Pfam" id="PF02265">
    <property type="entry name" value="S1-P1_nuclease"/>
    <property type="match status" value="1"/>
</dbReference>
<name>A0AAD3CHB9_9STRA</name>
<dbReference type="PANTHER" id="PTHR33146">
    <property type="entry name" value="ENDONUCLEASE 4"/>
    <property type="match status" value="1"/>
</dbReference>
<evidence type="ECO:0008006" key="11">
    <source>
        <dbReference type="Google" id="ProtNLM"/>
    </source>
</evidence>
<evidence type="ECO:0000256" key="8">
    <source>
        <dbReference type="SAM" id="SignalP"/>
    </source>
</evidence>
<evidence type="ECO:0000256" key="1">
    <source>
        <dbReference type="ARBA" id="ARBA00009547"/>
    </source>
</evidence>